<proteinExistence type="predicted"/>
<accession>A0A0J6XZD5</accession>
<evidence type="ECO:0000313" key="2">
    <source>
        <dbReference type="Proteomes" id="UP000054565"/>
    </source>
</evidence>
<protein>
    <submittedName>
        <fullName evidence="1">Uncharacterized protein</fullName>
    </submittedName>
</protein>
<dbReference type="Proteomes" id="UP000054565">
    <property type="component" value="Unassembled WGS sequence"/>
</dbReference>
<evidence type="ECO:0000313" key="1">
    <source>
        <dbReference type="EMBL" id="KMP00139.1"/>
    </source>
</evidence>
<gene>
    <name evidence="1" type="ORF">CIRG_00281</name>
</gene>
<sequence length="129" mass="15136">MSACFYDRAIGQKFTPETLPFHHVKGPYERFIPPPSLHANSIEPLQPEPAFRKEEWDIEHLPMILQEYNYTEEACWWYISSLGQQAAFPIQLIMVLQQQMQLLKGSQFCGVICRSPLLSTDPFFFERRL</sequence>
<dbReference type="EMBL" id="DS028093">
    <property type="protein sequence ID" value="KMP00139.1"/>
    <property type="molecule type" value="Genomic_DNA"/>
</dbReference>
<dbReference type="AlphaFoldDB" id="A0A0J6XZD5"/>
<reference evidence="2" key="1">
    <citation type="journal article" date="2010" name="Genome Res.">
        <title>Population genomic sequencing of Coccidioides fungi reveals recent hybridization and transposon control.</title>
        <authorList>
            <person name="Neafsey D.E."/>
            <person name="Barker B.M."/>
            <person name="Sharpton T.J."/>
            <person name="Stajich J.E."/>
            <person name="Park D.J."/>
            <person name="Whiston E."/>
            <person name="Hung C.-Y."/>
            <person name="McMahan C."/>
            <person name="White J."/>
            <person name="Sykes S."/>
            <person name="Heiman D."/>
            <person name="Young S."/>
            <person name="Zeng Q."/>
            <person name="Abouelleil A."/>
            <person name="Aftuck L."/>
            <person name="Bessette D."/>
            <person name="Brown A."/>
            <person name="FitzGerald M."/>
            <person name="Lui A."/>
            <person name="Macdonald J.P."/>
            <person name="Priest M."/>
            <person name="Orbach M.J."/>
            <person name="Galgiani J.N."/>
            <person name="Kirkland T.N."/>
            <person name="Cole G.T."/>
            <person name="Birren B.W."/>
            <person name="Henn M.R."/>
            <person name="Taylor J.W."/>
            <person name="Rounsley S.D."/>
        </authorList>
    </citation>
    <scope>NUCLEOTIDE SEQUENCE [LARGE SCALE GENOMIC DNA]</scope>
    <source>
        <strain evidence="2">RMSCC 2394</strain>
    </source>
</reference>
<name>A0A0J6XZD5_COCIT</name>
<organism evidence="1 2">
    <name type="scientific">Coccidioides immitis RMSCC 2394</name>
    <dbReference type="NCBI Taxonomy" id="404692"/>
    <lineage>
        <taxon>Eukaryota</taxon>
        <taxon>Fungi</taxon>
        <taxon>Dikarya</taxon>
        <taxon>Ascomycota</taxon>
        <taxon>Pezizomycotina</taxon>
        <taxon>Eurotiomycetes</taxon>
        <taxon>Eurotiomycetidae</taxon>
        <taxon>Onygenales</taxon>
        <taxon>Onygenaceae</taxon>
        <taxon>Coccidioides</taxon>
    </lineage>
</organism>